<dbReference type="AlphaFoldDB" id="A0A0C9STP4"/>
<keyword evidence="3" id="KW-1185">Reference proteome</keyword>
<evidence type="ECO:0000313" key="2">
    <source>
        <dbReference type="EMBL" id="KIJ05590.1"/>
    </source>
</evidence>
<dbReference type="HOGENOM" id="CLU_184657_0_0_1"/>
<evidence type="ECO:0000256" key="1">
    <source>
        <dbReference type="SAM" id="MobiDB-lite"/>
    </source>
</evidence>
<feature type="compositionally biased region" description="Basic and acidic residues" evidence="1">
    <location>
        <begin position="1"/>
        <end position="12"/>
    </location>
</feature>
<reference evidence="2 3" key="1">
    <citation type="submission" date="2014-06" db="EMBL/GenBank/DDBJ databases">
        <authorList>
            <consortium name="DOE Joint Genome Institute"/>
            <person name="Kuo A."/>
            <person name="Kohler A."/>
            <person name="Nagy L.G."/>
            <person name="Floudas D."/>
            <person name="Copeland A."/>
            <person name="Barry K.W."/>
            <person name="Cichocki N."/>
            <person name="Veneault-Fourrey C."/>
            <person name="LaButti K."/>
            <person name="Lindquist E.A."/>
            <person name="Lipzen A."/>
            <person name="Lundell T."/>
            <person name="Morin E."/>
            <person name="Murat C."/>
            <person name="Sun H."/>
            <person name="Tunlid A."/>
            <person name="Henrissat B."/>
            <person name="Grigoriev I.V."/>
            <person name="Hibbett D.S."/>
            <person name="Martin F."/>
            <person name="Nordberg H.P."/>
            <person name="Cantor M.N."/>
            <person name="Hua S.X."/>
        </authorList>
    </citation>
    <scope>NUCLEOTIDE SEQUENCE [LARGE SCALE GENOMIC DNA]</scope>
    <source>
        <strain evidence="2 3">ATCC 200175</strain>
    </source>
</reference>
<evidence type="ECO:0000313" key="3">
    <source>
        <dbReference type="Proteomes" id="UP000053647"/>
    </source>
</evidence>
<reference evidence="3" key="2">
    <citation type="submission" date="2015-01" db="EMBL/GenBank/DDBJ databases">
        <title>Evolutionary Origins and Diversification of the Mycorrhizal Mutualists.</title>
        <authorList>
            <consortium name="DOE Joint Genome Institute"/>
            <consortium name="Mycorrhizal Genomics Consortium"/>
            <person name="Kohler A."/>
            <person name="Kuo A."/>
            <person name="Nagy L.G."/>
            <person name="Floudas D."/>
            <person name="Copeland A."/>
            <person name="Barry K.W."/>
            <person name="Cichocki N."/>
            <person name="Veneault-Fourrey C."/>
            <person name="LaButti K."/>
            <person name="Lindquist E.A."/>
            <person name="Lipzen A."/>
            <person name="Lundell T."/>
            <person name="Morin E."/>
            <person name="Murat C."/>
            <person name="Riley R."/>
            <person name="Ohm R."/>
            <person name="Sun H."/>
            <person name="Tunlid A."/>
            <person name="Henrissat B."/>
            <person name="Grigoriev I.V."/>
            <person name="Hibbett D.S."/>
            <person name="Martin F."/>
        </authorList>
    </citation>
    <scope>NUCLEOTIDE SEQUENCE [LARGE SCALE GENOMIC DNA]</scope>
    <source>
        <strain evidence="3">ATCC 200175</strain>
    </source>
</reference>
<feature type="region of interest" description="Disordered" evidence="1">
    <location>
        <begin position="70"/>
        <end position="98"/>
    </location>
</feature>
<gene>
    <name evidence="2" type="ORF">PAXINDRAFT_21169</name>
</gene>
<organism evidence="2 3">
    <name type="scientific">Paxillus involutus ATCC 200175</name>
    <dbReference type="NCBI Taxonomy" id="664439"/>
    <lineage>
        <taxon>Eukaryota</taxon>
        <taxon>Fungi</taxon>
        <taxon>Dikarya</taxon>
        <taxon>Basidiomycota</taxon>
        <taxon>Agaricomycotina</taxon>
        <taxon>Agaricomycetes</taxon>
        <taxon>Agaricomycetidae</taxon>
        <taxon>Boletales</taxon>
        <taxon>Paxilineae</taxon>
        <taxon>Paxillaceae</taxon>
        <taxon>Paxillus</taxon>
    </lineage>
</organism>
<feature type="compositionally biased region" description="Polar residues" evidence="1">
    <location>
        <begin position="13"/>
        <end position="30"/>
    </location>
</feature>
<dbReference type="Proteomes" id="UP000053647">
    <property type="component" value="Unassembled WGS sequence"/>
</dbReference>
<name>A0A0C9STP4_PAXIN</name>
<accession>A0A0C9STP4</accession>
<dbReference type="EMBL" id="KN820864">
    <property type="protein sequence ID" value="KIJ05590.1"/>
    <property type="molecule type" value="Genomic_DNA"/>
</dbReference>
<proteinExistence type="predicted"/>
<protein>
    <submittedName>
        <fullName evidence="2">Uncharacterized protein</fullName>
    </submittedName>
</protein>
<feature type="compositionally biased region" description="Basic and acidic residues" evidence="1">
    <location>
        <begin position="86"/>
        <end position="98"/>
    </location>
</feature>
<dbReference type="OrthoDB" id="10419894at2759"/>
<feature type="region of interest" description="Disordered" evidence="1">
    <location>
        <begin position="1"/>
        <end position="35"/>
    </location>
</feature>
<sequence>MAPPSCKKEDSIIKSNGSISLTPPGSNRNNWGEGDSLATNDTLVINAWGADQRVAAQRVGANSALCMHTRKGISTQRSDGGEESQEGLHSEETMDGWK</sequence>